<dbReference type="PATRIC" id="fig|983917.3.peg.1049"/>
<dbReference type="NCBIfam" id="TIGR02914">
    <property type="entry name" value="EpsI_fam"/>
    <property type="match status" value="1"/>
</dbReference>
<dbReference type="eggNOG" id="ENOG5030WKQ">
    <property type="taxonomic scope" value="Bacteria"/>
</dbReference>
<dbReference type="InterPro" id="IPR006311">
    <property type="entry name" value="TAT_signal"/>
</dbReference>
<evidence type="ECO:0000313" key="4">
    <source>
        <dbReference type="Proteomes" id="UP000007883"/>
    </source>
</evidence>
<dbReference type="PROSITE" id="PS51318">
    <property type="entry name" value="TAT"/>
    <property type="match status" value="1"/>
</dbReference>
<keyword evidence="1" id="KW-0732">Signal</keyword>
<dbReference type="NCBIfam" id="NF045609">
    <property type="entry name" value="EpsI_type_B"/>
    <property type="match status" value="1"/>
</dbReference>
<protein>
    <submittedName>
        <fullName evidence="3">Methanolan biosynthesis EpsI family protein</fullName>
    </submittedName>
</protein>
<dbReference type="KEGG" id="rge:RGE_10740"/>
<dbReference type="InterPro" id="IPR054653">
    <property type="entry name" value="EpsI_type_B_pred"/>
</dbReference>
<dbReference type="Pfam" id="PF11984">
    <property type="entry name" value="DUF3485"/>
    <property type="match status" value="1"/>
</dbReference>
<evidence type="ECO:0000259" key="2">
    <source>
        <dbReference type="Pfam" id="PF11984"/>
    </source>
</evidence>
<dbReference type="AlphaFoldDB" id="I0HN28"/>
<sequence>MIRVTRRRALGVFAAMALAAGAARWATPTVHVSDLEPKVDLEGWFPRAFGAWRIDDSLPVVIPAPDAQALLDKLYNQTLARTYVDGGGQRVMLSVAYGGDQSDGTRAHRPEVCYPAQGFELSDNRVGELDLGGERLRVRRLMANLGGRHEPITYWTIVGGQIALSGTEQKLAQLRYGLRGLIPDGLLVRVSSIDPDKARGWALQQRFLADMRNALSPALRQRLGMDASAT</sequence>
<dbReference type="Proteomes" id="UP000007883">
    <property type="component" value="Chromosome"/>
</dbReference>
<dbReference type="STRING" id="983917.RGE_10740"/>
<keyword evidence="4" id="KW-1185">Reference proteome</keyword>
<accession>I0HN28</accession>
<dbReference type="HOGENOM" id="CLU_1204329_0_0_4"/>
<proteinExistence type="predicted"/>
<dbReference type="EMBL" id="AP012320">
    <property type="protein sequence ID" value="BAL94415.1"/>
    <property type="molecule type" value="Genomic_DNA"/>
</dbReference>
<evidence type="ECO:0000256" key="1">
    <source>
        <dbReference type="SAM" id="SignalP"/>
    </source>
</evidence>
<name>I0HN28_RUBGI</name>
<feature type="domain" description="Methanolan biosynthesis EpsI" evidence="2">
    <location>
        <begin position="11"/>
        <end position="217"/>
    </location>
</feature>
<feature type="signal peptide" evidence="1">
    <location>
        <begin position="1"/>
        <end position="25"/>
    </location>
</feature>
<dbReference type="RefSeq" id="WP_014427286.1">
    <property type="nucleotide sequence ID" value="NC_017075.1"/>
</dbReference>
<feature type="chain" id="PRO_5003628286" evidence="1">
    <location>
        <begin position="26"/>
        <end position="230"/>
    </location>
</feature>
<reference evidence="3 4" key="1">
    <citation type="journal article" date="2012" name="J. Bacteriol.">
        <title>Complete genome sequence of phototrophic betaproteobacterium Rubrivivax gelatinosus IL144.</title>
        <authorList>
            <person name="Nagashima S."/>
            <person name="Kamimura A."/>
            <person name="Shimizu T."/>
            <person name="Nakamura-isaki S."/>
            <person name="Aono E."/>
            <person name="Sakamoto K."/>
            <person name="Ichikawa N."/>
            <person name="Nakazawa H."/>
            <person name="Sekine M."/>
            <person name="Yamazaki S."/>
            <person name="Fujita N."/>
            <person name="Shimada K."/>
            <person name="Hanada S."/>
            <person name="Nagashima K.V.P."/>
        </authorList>
    </citation>
    <scope>NUCLEOTIDE SEQUENCE [LARGE SCALE GENOMIC DNA]</scope>
    <source>
        <strain evidence="4">NBRC 100245 / IL144</strain>
    </source>
</reference>
<evidence type="ECO:0000313" key="3">
    <source>
        <dbReference type="EMBL" id="BAL94415.1"/>
    </source>
</evidence>
<gene>
    <name evidence="3" type="ordered locus">RGE_10740</name>
</gene>
<dbReference type="InterPro" id="IPR014263">
    <property type="entry name" value="Methanolan_biosynth_EpsI"/>
</dbReference>
<organism evidence="3 4">
    <name type="scientific">Rubrivivax gelatinosus (strain NBRC 100245 / IL144)</name>
    <dbReference type="NCBI Taxonomy" id="983917"/>
    <lineage>
        <taxon>Bacteria</taxon>
        <taxon>Pseudomonadati</taxon>
        <taxon>Pseudomonadota</taxon>
        <taxon>Betaproteobacteria</taxon>
        <taxon>Burkholderiales</taxon>
        <taxon>Sphaerotilaceae</taxon>
        <taxon>Rubrivivax</taxon>
    </lineage>
</organism>